<organism evidence="3 4">
    <name type="scientific">Kribbella jejuensis</name>
    <dbReference type="NCBI Taxonomy" id="236068"/>
    <lineage>
        <taxon>Bacteria</taxon>
        <taxon>Bacillati</taxon>
        <taxon>Actinomycetota</taxon>
        <taxon>Actinomycetes</taxon>
        <taxon>Propionibacteriales</taxon>
        <taxon>Kribbellaceae</taxon>
        <taxon>Kribbella</taxon>
    </lineage>
</organism>
<comment type="caution">
    <text evidence="3">The sequence shown here is derived from an EMBL/GenBank/DDBJ whole genome shotgun (WGS) entry which is preliminary data.</text>
</comment>
<dbReference type="Gene3D" id="3.10.105.10">
    <property type="entry name" value="Dipeptide-binding Protein, Domain 3"/>
    <property type="match status" value="1"/>
</dbReference>
<dbReference type="GO" id="GO:0042597">
    <property type="term" value="C:periplasmic space"/>
    <property type="evidence" value="ECO:0007669"/>
    <property type="project" value="UniProtKB-ARBA"/>
</dbReference>
<dbReference type="Gene3D" id="3.40.190.10">
    <property type="entry name" value="Periplasmic binding protein-like II"/>
    <property type="match status" value="1"/>
</dbReference>
<evidence type="ECO:0000313" key="3">
    <source>
        <dbReference type="EMBL" id="TQJ16270.1"/>
    </source>
</evidence>
<protein>
    <submittedName>
        <fullName evidence="3">Peptide/nickel transport system substrate-binding protein</fullName>
    </submittedName>
</protein>
<accession>A0A542ELQ6</accession>
<dbReference type="InterPro" id="IPR039424">
    <property type="entry name" value="SBP_5"/>
</dbReference>
<reference evidence="3 4" key="1">
    <citation type="submission" date="2019-06" db="EMBL/GenBank/DDBJ databases">
        <title>Sequencing the genomes of 1000 actinobacteria strains.</title>
        <authorList>
            <person name="Klenk H.-P."/>
        </authorList>
    </citation>
    <scope>NUCLEOTIDE SEQUENCE [LARGE SCALE GENOMIC DNA]</scope>
    <source>
        <strain evidence="3 4">DSM 17305</strain>
    </source>
</reference>
<keyword evidence="4" id="KW-1185">Reference proteome</keyword>
<dbReference type="PROSITE" id="PS51257">
    <property type="entry name" value="PROKAR_LIPOPROTEIN"/>
    <property type="match status" value="1"/>
</dbReference>
<dbReference type="InterPro" id="IPR000914">
    <property type="entry name" value="SBP_5_dom"/>
</dbReference>
<dbReference type="InterPro" id="IPR030678">
    <property type="entry name" value="Peptide/Ni-bd"/>
</dbReference>
<evidence type="ECO:0000313" key="4">
    <source>
        <dbReference type="Proteomes" id="UP000316298"/>
    </source>
</evidence>
<dbReference type="Pfam" id="PF00496">
    <property type="entry name" value="SBP_bac_5"/>
    <property type="match status" value="1"/>
</dbReference>
<evidence type="ECO:0000256" key="1">
    <source>
        <dbReference type="SAM" id="SignalP"/>
    </source>
</evidence>
<sequence length="517" mass="53104">MYLRAPVRAAACAAVLVALVACSNQSAGGGGADAVVDGGTFTMALPTDPGNLDPQSSAASALFTVTQLAYDPLLSVDPANGDIRSGLATKWAVNGRTVTLTLADGIKCSDGTALTASNVVANLKYVGDPKNKSPFLGTFLPAGATGTADDATRTVTITLATPAPFVLNGLASLPIVCPSGLTDRKSLAKKTSGTGPYVLTEAAPGDHYTYQRRDGYTWGPNGATTKTQGMPKTVVMKVIQNETTAANLLLSGSLNAAAIIGPDAQRLEKAGLFAARTTALIGEQWYNHAKGRATSDAAVRMALTQALDLPELRKVLTSGKGTPPTTLATIEPVACTGDAISPSLPARDVEAAKTAVQKAKLPPLTFLYDNSRGSGVAAAAELAVQQWQAVGVKVTAKGMNGTAMNETLFSSGDWDIAWVPLNVNSPDQVVPFLSGPAAPNGTNFAAIQNKDYEAKVKKAASMSGKASCPTWLQAESAVVAAADLVPFANSAVQTFGAKARFATPGQLVPTSIRMLAN</sequence>
<feature type="chain" id="PRO_5038360800" evidence="1">
    <location>
        <begin position="28"/>
        <end position="517"/>
    </location>
</feature>
<dbReference type="RefSeq" id="WP_141851892.1">
    <property type="nucleotide sequence ID" value="NZ_BAAAKA010000008.1"/>
</dbReference>
<gene>
    <name evidence="3" type="ORF">FB475_0363</name>
</gene>
<dbReference type="GO" id="GO:1904680">
    <property type="term" value="F:peptide transmembrane transporter activity"/>
    <property type="evidence" value="ECO:0007669"/>
    <property type="project" value="TreeGrafter"/>
</dbReference>
<evidence type="ECO:0000259" key="2">
    <source>
        <dbReference type="Pfam" id="PF00496"/>
    </source>
</evidence>
<dbReference type="Proteomes" id="UP000316298">
    <property type="component" value="Unassembled WGS sequence"/>
</dbReference>
<dbReference type="PIRSF" id="PIRSF002741">
    <property type="entry name" value="MppA"/>
    <property type="match status" value="1"/>
</dbReference>
<name>A0A542ELQ6_9ACTN</name>
<dbReference type="OrthoDB" id="9046151at2"/>
<feature type="signal peptide" evidence="1">
    <location>
        <begin position="1"/>
        <end position="27"/>
    </location>
</feature>
<proteinExistence type="predicted"/>
<keyword evidence="1" id="KW-0732">Signal</keyword>
<dbReference type="AlphaFoldDB" id="A0A542ELQ6"/>
<dbReference type="PANTHER" id="PTHR30290">
    <property type="entry name" value="PERIPLASMIC BINDING COMPONENT OF ABC TRANSPORTER"/>
    <property type="match status" value="1"/>
</dbReference>
<dbReference type="CDD" id="cd00995">
    <property type="entry name" value="PBP2_NikA_DppA_OppA_like"/>
    <property type="match status" value="1"/>
</dbReference>
<feature type="domain" description="Solute-binding protein family 5" evidence="2">
    <location>
        <begin position="83"/>
        <end position="428"/>
    </location>
</feature>
<dbReference type="GO" id="GO:0015833">
    <property type="term" value="P:peptide transport"/>
    <property type="evidence" value="ECO:0007669"/>
    <property type="project" value="TreeGrafter"/>
</dbReference>
<dbReference type="SUPFAM" id="SSF53850">
    <property type="entry name" value="Periplasmic binding protein-like II"/>
    <property type="match status" value="1"/>
</dbReference>
<dbReference type="EMBL" id="VFMM01000001">
    <property type="protein sequence ID" value="TQJ16270.1"/>
    <property type="molecule type" value="Genomic_DNA"/>
</dbReference>
<dbReference type="GO" id="GO:0043190">
    <property type="term" value="C:ATP-binding cassette (ABC) transporter complex"/>
    <property type="evidence" value="ECO:0007669"/>
    <property type="project" value="InterPro"/>
</dbReference>